<feature type="domain" description="Non-structural maintenance of chromosome element 4 C-terminal" evidence="8">
    <location>
        <begin position="232"/>
        <end position="317"/>
    </location>
</feature>
<gene>
    <name evidence="10" type="ORF">DM01DRAFT_1333773</name>
</gene>
<evidence type="ECO:0000256" key="3">
    <source>
        <dbReference type="ARBA" id="ARBA00022763"/>
    </source>
</evidence>
<name>A0A1X2GNV8_9FUNG</name>
<dbReference type="GO" id="GO:0005634">
    <property type="term" value="C:nucleus"/>
    <property type="evidence" value="ECO:0007669"/>
    <property type="project" value="UniProtKB-SubCell"/>
</dbReference>
<organism evidence="10 11">
    <name type="scientific">Hesseltinella vesiculosa</name>
    <dbReference type="NCBI Taxonomy" id="101127"/>
    <lineage>
        <taxon>Eukaryota</taxon>
        <taxon>Fungi</taxon>
        <taxon>Fungi incertae sedis</taxon>
        <taxon>Mucoromycota</taxon>
        <taxon>Mucoromycotina</taxon>
        <taxon>Mucoromycetes</taxon>
        <taxon>Mucorales</taxon>
        <taxon>Cunninghamellaceae</taxon>
        <taxon>Hesseltinella</taxon>
    </lineage>
</organism>
<sequence length="333" mass="38407">MSNGHRGVNGNGGHTSMRQQDENYQYMTQDFESRVDKSHYDPFQDKDERRQIRHDYRKLIKTTEDNKREYADAFGQGLDDTLAEANNLFTKVRNTTEATLDSRLLVLSADITTQKARNLRVDHQLFNVDEFIAKVKSFCSGSSPEVVAENWVKLGKRATKYGRTVRSIDFMLGPLSVEKKKRKITKQVRLTKNKEDLVQPQQLEQNDIQKQTNETTLQVNQVYKILDQRGPTNYFEFITNPDSFSQTVENMFYVSFLIRNGVAEIDDSTGQPILATRATPSIDELSSGLTKKQLIIPLTMSLWEQMKKAYGIRRSIIPMRDTQENTLQAGKWY</sequence>
<keyword evidence="3 7" id="KW-0227">DNA damage</keyword>
<dbReference type="OrthoDB" id="361242at2759"/>
<keyword evidence="6 7" id="KW-0539">Nucleus</keyword>
<dbReference type="InterPro" id="IPR029225">
    <property type="entry name" value="Nse4_Nse3-bd"/>
</dbReference>
<dbReference type="AlphaFoldDB" id="A0A1X2GNV8"/>
<keyword evidence="4 7" id="KW-0233">DNA recombination</keyword>
<feature type="domain" description="Nse4/EID protein Nse3/MAGE-binding" evidence="9">
    <location>
        <begin position="101"/>
        <end position="145"/>
    </location>
</feature>
<evidence type="ECO:0000256" key="5">
    <source>
        <dbReference type="ARBA" id="ARBA00023204"/>
    </source>
</evidence>
<keyword evidence="5 7" id="KW-0234">DNA repair</keyword>
<accession>A0A1X2GNV8</accession>
<comment type="subcellular location">
    <subcellularLocation>
        <location evidence="1 7">Nucleus</location>
    </subcellularLocation>
</comment>
<dbReference type="InterPro" id="IPR027786">
    <property type="entry name" value="Nse4/EID"/>
</dbReference>
<dbReference type="GO" id="GO:0006310">
    <property type="term" value="P:DNA recombination"/>
    <property type="evidence" value="ECO:0007669"/>
    <property type="project" value="UniProtKB-UniRule"/>
</dbReference>
<evidence type="ECO:0000256" key="4">
    <source>
        <dbReference type="ARBA" id="ARBA00023172"/>
    </source>
</evidence>
<dbReference type="GO" id="GO:0006281">
    <property type="term" value="P:DNA repair"/>
    <property type="evidence" value="ECO:0007669"/>
    <property type="project" value="UniProtKB-UniRule"/>
</dbReference>
<dbReference type="Proteomes" id="UP000242146">
    <property type="component" value="Unassembled WGS sequence"/>
</dbReference>
<dbReference type="InterPro" id="IPR014854">
    <property type="entry name" value="Nse4_C"/>
</dbReference>
<evidence type="ECO:0000313" key="10">
    <source>
        <dbReference type="EMBL" id="ORX58109.1"/>
    </source>
</evidence>
<dbReference type="EMBL" id="MCGT01000007">
    <property type="protein sequence ID" value="ORX58109.1"/>
    <property type="molecule type" value="Genomic_DNA"/>
</dbReference>
<dbReference type="GO" id="GO:0033553">
    <property type="term" value="C:rDNA heterochromatin"/>
    <property type="evidence" value="ECO:0007669"/>
    <property type="project" value="EnsemblFungi"/>
</dbReference>
<evidence type="ECO:0000259" key="9">
    <source>
        <dbReference type="Pfam" id="PF15412"/>
    </source>
</evidence>
<keyword evidence="11" id="KW-1185">Reference proteome</keyword>
<evidence type="ECO:0000313" key="11">
    <source>
        <dbReference type="Proteomes" id="UP000242146"/>
    </source>
</evidence>
<dbReference type="PANTHER" id="PTHR16140:SF0">
    <property type="entry name" value="NON-STRUCTURAL MAINTENANCE OF CHROMOSOMES ELEMENT 4"/>
    <property type="match status" value="1"/>
</dbReference>
<proteinExistence type="inferred from homology"/>
<dbReference type="GO" id="GO:0061638">
    <property type="term" value="C:CENP-A containing chromatin"/>
    <property type="evidence" value="ECO:0007669"/>
    <property type="project" value="EnsemblFungi"/>
</dbReference>
<dbReference type="GO" id="GO:0099115">
    <property type="term" value="C:chromosome, subtelomeric region"/>
    <property type="evidence" value="ECO:0007669"/>
    <property type="project" value="EnsemblFungi"/>
</dbReference>
<dbReference type="Pfam" id="PF15412">
    <property type="entry name" value="Nse4-Nse3_bdg"/>
    <property type="match status" value="1"/>
</dbReference>
<comment type="subunit">
    <text evidence="7">Component of the SMC5-SMC6 complex.</text>
</comment>
<dbReference type="Pfam" id="PF08743">
    <property type="entry name" value="Nse4_C"/>
    <property type="match status" value="1"/>
</dbReference>
<reference evidence="10 11" key="1">
    <citation type="submission" date="2016-07" db="EMBL/GenBank/DDBJ databases">
        <title>Pervasive Adenine N6-methylation of Active Genes in Fungi.</title>
        <authorList>
            <consortium name="DOE Joint Genome Institute"/>
            <person name="Mondo S.J."/>
            <person name="Dannebaum R.O."/>
            <person name="Kuo R.C."/>
            <person name="Labutti K."/>
            <person name="Haridas S."/>
            <person name="Kuo A."/>
            <person name="Salamov A."/>
            <person name="Ahrendt S.R."/>
            <person name="Lipzen A."/>
            <person name="Sullivan W."/>
            <person name="Andreopoulos W.B."/>
            <person name="Clum A."/>
            <person name="Lindquist E."/>
            <person name="Daum C."/>
            <person name="Ramamoorthy G.K."/>
            <person name="Gryganskyi A."/>
            <person name="Culley D."/>
            <person name="Magnuson J.K."/>
            <person name="James T.Y."/>
            <person name="O'Malley M.A."/>
            <person name="Stajich J.E."/>
            <person name="Spatafora J.W."/>
            <person name="Visel A."/>
            <person name="Grigoriev I.V."/>
        </authorList>
    </citation>
    <scope>NUCLEOTIDE SEQUENCE [LARGE SCALE GENOMIC DNA]</scope>
    <source>
        <strain evidence="10 11">NRRL 3301</strain>
    </source>
</reference>
<dbReference type="STRING" id="101127.A0A1X2GNV8"/>
<comment type="caution">
    <text evidence="10">The sequence shown here is derived from an EMBL/GenBank/DDBJ whole genome shotgun (WGS) entry which is preliminary data.</text>
</comment>
<comment type="function">
    <text evidence="7">Component of the SMC5-SMC6 complex, that promotes sister chromatid alignment after DNA damage and facilitates double-stranded DNA breaks (DSBs) repair via homologous recombination between sister chromatids.</text>
</comment>
<evidence type="ECO:0000259" key="8">
    <source>
        <dbReference type="Pfam" id="PF08743"/>
    </source>
</evidence>
<evidence type="ECO:0000256" key="6">
    <source>
        <dbReference type="ARBA" id="ARBA00023242"/>
    </source>
</evidence>
<dbReference type="GO" id="GO:0005721">
    <property type="term" value="C:pericentric heterochromatin"/>
    <property type="evidence" value="ECO:0007669"/>
    <property type="project" value="EnsemblFungi"/>
</dbReference>
<evidence type="ECO:0000256" key="7">
    <source>
        <dbReference type="RuleBase" id="RU365071"/>
    </source>
</evidence>
<dbReference type="PANTHER" id="PTHR16140">
    <property type="entry name" value="NON-STRUCTURAL MAINTENANCE OF CHROMOSOMES ELEMENT 4"/>
    <property type="match status" value="1"/>
</dbReference>
<comment type="similarity">
    <text evidence="2 7">Belongs to the NSE4 family.</text>
</comment>
<dbReference type="GO" id="GO:0030915">
    <property type="term" value="C:Smc5-Smc6 complex"/>
    <property type="evidence" value="ECO:0007669"/>
    <property type="project" value="UniProtKB-UniRule"/>
</dbReference>
<evidence type="ECO:0000256" key="1">
    <source>
        <dbReference type="ARBA" id="ARBA00004123"/>
    </source>
</evidence>
<evidence type="ECO:0000256" key="2">
    <source>
        <dbReference type="ARBA" id="ARBA00008997"/>
    </source>
</evidence>
<protein>
    <recommendedName>
        <fullName evidence="7">Non-structural maintenance of chromosomes element 4</fullName>
    </recommendedName>
</protein>